<feature type="region of interest" description="Disordered" evidence="6">
    <location>
        <begin position="2521"/>
        <end position="2547"/>
    </location>
</feature>
<evidence type="ECO:0000256" key="2">
    <source>
        <dbReference type="ARBA" id="ARBA00022737"/>
    </source>
</evidence>
<dbReference type="PANTHER" id="PTHR47653:SF1">
    <property type="entry name" value="DELETED IN MALIGNANT BRAIN TUMORS 1 PROTEIN"/>
    <property type="match status" value="1"/>
</dbReference>
<evidence type="ECO:0000313" key="10">
    <source>
        <dbReference type="WBParaSite" id="ACRNAN_scaffold1977.g22999.t1"/>
    </source>
</evidence>
<feature type="compositionally biased region" description="Low complexity" evidence="6">
    <location>
        <begin position="2647"/>
        <end position="2658"/>
    </location>
</feature>
<dbReference type="SUPFAM" id="SSF56487">
    <property type="entry name" value="SRCR-like"/>
    <property type="match status" value="2"/>
</dbReference>
<keyword evidence="3 5" id="KW-1015">Disulfide bond</keyword>
<comment type="caution">
    <text evidence="5">Lacks conserved residue(s) required for the propagation of feature annotation.</text>
</comment>
<dbReference type="InterPro" id="IPR016186">
    <property type="entry name" value="C-type_lectin-like/link_sf"/>
</dbReference>
<keyword evidence="9" id="KW-1185">Reference proteome</keyword>
<evidence type="ECO:0000259" key="8">
    <source>
        <dbReference type="PROSITE" id="PS50287"/>
    </source>
</evidence>
<feature type="compositionally biased region" description="Low complexity" evidence="6">
    <location>
        <begin position="2462"/>
        <end position="2484"/>
    </location>
</feature>
<evidence type="ECO:0000313" key="9">
    <source>
        <dbReference type="Proteomes" id="UP000887540"/>
    </source>
</evidence>
<dbReference type="PANTHER" id="PTHR47653">
    <property type="entry name" value="PROTEIN BARK BEETLE"/>
    <property type="match status" value="1"/>
</dbReference>
<evidence type="ECO:0000256" key="4">
    <source>
        <dbReference type="ARBA" id="ARBA00023180"/>
    </source>
</evidence>
<feature type="compositionally biased region" description="Polar residues" evidence="6">
    <location>
        <begin position="2749"/>
        <end position="2769"/>
    </location>
</feature>
<evidence type="ECO:0000256" key="6">
    <source>
        <dbReference type="SAM" id="MobiDB-lite"/>
    </source>
</evidence>
<accession>A0A914D8E8</accession>
<feature type="disulfide bond" evidence="5">
    <location>
        <begin position="1605"/>
        <end position="1615"/>
    </location>
</feature>
<dbReference type="SMART" id="SM00710">
    <property type="entry name" value="PbH1"/>
    <property type="match status" value="17"/>
</dbReference>
<dbReference type="InterPro" id="IPR012334">
    <property type="entry name" value="Pectin_lyas_fold"/>
</dbReference>
<feature type="disulfide bond" evidence="5">
    <location>
        <begin position="693"/>
        <end position="703"/>
    </location>
</feature>
<dbReference type="Proteomes" id="UP000887540">
    <property type="component" value="Unplaced"/>
</dbReference>
<feature type="compositionally biased region" description="Low complexity" evidence="6">
    <location>
        <begin position="2591"/>
        <end position="2607"/>
    </location>
</feature>
<dbReference type="InterPro" id="IPR006626">
    <property type="entry name" value="PbH1"/>
</dbReference>
<dbReference type="WBParaSite" id="ACRNAN_scaffold1977.g22999.t1">
    <property type="protein sequence ID" value="ACRNAN_scaffold1977.g22999.t1"/>
    <property type="gene ID" value="ACRNAN_scaffold1977.g22999"/>
</dbReference>
<sequence>MCDTHAIPDNLFFPHLIRSRLTNGTIIDPSMPNPCWVVVSLPPRLPYTYTIQFMDVKNLNPPSIDSSTQLVVCDGNLTMNQCLNEKYKIPIYNGVFPQSISLRSSGNPMYIGLRHDLGPYSNGRLYGDIELLFKVHASVTDKAYYGLNITNAVVSNNTGNGIHAMQIRDRTALCNVSVDHNEGIAGFLVRDGAADIWVNDTSLSYNWGDGMNVSYAGGSININGSRFMENRWRGFAFHQNETIPFYALRQEIIIKGRPSNNIFYLRTIFQGNLWGGVLVGNYCTSAYSRIEPKVLINWVEFYQNQYHPSIEIFSCQKYDRAMLTVDVTGNRIESGTGMGFRMEPAVNTEVLVNSNQFLNNNNTALLIRNAKFPQLSGLTAKVTIAKNSFKFNTGQYIISIGLNENALDQKMYFNQQNEIRENVIINPYPYLKPRSTPYAALVVSSSNVEIRHNCFKNPKADYEIGTELMEHAKWIDARENNWGYPMYENFMDRIFDQFNRYSLASIEVNPYAAVCNQRTPVITYTQQAFRKFRKEDRPYVLGGAVYENHDLRTGKYVVTDDIQVVPGARLTVEPGTVLEFMDGVGMLVQGELQRTDFHHSKEAVTFTSKPFVLPKLEDIRLVDDFDNEDVMAGRLEVLVDGQWGTICNRSWTAHHAQIACNQLGLTMDPQYFENWRIFPPPGDLPMVMDNIRCEEREYDITKCRHDGVKHNIQAAYGCRPTEVVGLRCSPPYWAGVRYSLLANPPTVTGQTTMNNWVIEKAGLYDFRTSKFSPALQIDWNYHSFYGLTIKDNYYEGIDIVYNDLTKKPAIRNSYIARNRRNGVKLRSVGITMENVIIEGNENAGVRYNPRISESLQRDIVSWLDRREQPDLEANNVFAIPNRAYKRFVVEESSLNQRKFLVAEVTQDCPLIYYEGERCTYETELLASGHQYGMPPRVAVQIVHRVNNMSDEDAIFYDQEAGTYYSARDNTIQFPIVSKGSKLTMKYTRSRGEPKLVILILFLDAQEYLDRFLHVYESVIRDNQYGVSAVHYSNLTFDDGTVLNRWSEEKLWFQKVNFSENYDAVIWIHSPQHDVLWGTPIAEITWHIDNCSIHDNTGSIIDTHRDLYASANVFHWNFWSNTMANNTGSGINIQLPDTYNLLARQEHSFWMTENRFLYNKNFAIQLGGYYTFANISSNNFTDNYAPLGSGILELRGMEKRLVMERNRFDGNWGHWLVKMDIQSHSLKFSGSEIPAYIQYNYFMHNTFISKIEDYVDMWPRSYAVGIFGAQKVDIHFNRMRNVLMDFEVVAGAEPHLPSLDSMNITYNWWGVANEAEIRQRIFDMDDWNIFTIGEFSPFYSTEEHFIDFWWFPKKGQILNASRVEPPAQDLKGRLYESMTLSLNKEHAERWYQFPYYYRPFRPYRIIRDLTIMPGATLTIERNVEVHVWPNVRILVLGNLICDGTLWQPIRFKPINTTELAEERGKIGTRYKRSVLYRRRNKKLNPDYNFVQFVKERKKRAYRAGYDPVYRQFPTLRRNDPYFQQFSVSLTKNSTIPGRAGFLQIYNATSGETVPSCDRQFTIRNAQVVCRELGLETQNVYHWITPRYDYNPLTHVLKNGYMEPRECIGTEPRLDKCGLRLTGNNSMWQCMDNEHFNYIHCGTNVSLSKEYIGNWGGITFSSPTLEVGESEGKDASKLLHVEIVGGGYAHNDSFQSGALQVIRRAPSLENVNITNSSMHGLQLISPRDSIILSRLNVSDNKGQGVNILSTNLQSANPTSPTPKGPLNIPYFVTGLLDICSAGKKIEVKNRIIVYYKYDSFPVDCVKIFTSPTRNLGFRFLQVNLYGATNDLGRSDALNVYGDSTFSPAALLHRFTHESIFTHTILPIQSNVMGLHMRGTAADGEYGFIAEVTLIPTTPSETYAQEIAIRNSRLINNDRGALQYRNTGEVGPNVIIEQCAIENNGYFLYGNISTSMQAMELHLHNTLLLIFRSNAVTHNRGGLLVTAQSSSAVAQLKAVIKNSGFTMNSNSTTLAFLGNDYQQVTLLNNVISLNFALYFDTVLVKGFSANFTRNLFTNNTGAHIVDTEGYSRISSDAQTFYYNMFADNLALGHGNQYIEKFGYLPMGDDNEFHRRPKRQVQIPVFSQKGVSFDWWTHVGNQTSRYRSTILAGSSHQKFYHNIFYDNLNDYELATSAQTTYDIGAIDAKENYWGYPGTPGVAAGKIRDQADYPYLIRVDFEPVLESNTSLLEGDCPPGWFQIGTEEFKSCYLFVGASLTYAHAVKFCEELDAFMPILRNDDTRQKELANRIDNFAQTYITETERFYSFGSYFDIPIWISSVTLPINQCGWMSSRTGSIGEQNCNNLLPFVCERGTKPYQEPIMWRRDIILAIVLVIVLACLLALLAICWCMKSRKRKEEFFTRKEFIRDSIRRSKQIEMERKRSFDQLKNGHITNGSNFGPKTEKSPANVLKSYSPMLPRKVANGTRSSASTDSSHSDHTYSTPTHSTKTCTDSLCTDHYSDTNCTASTIRPAVPMRNPVSAIPNPYDDVSTFRNNKKPILTGPRRETDISTTSSQCTSCIGSGSCTARTCTTCSTCQDTSTDRNSTITEESEEWASVSSSARSSQVSSDSTLTERPLLKPSSGTRSSLSTLKVSSRPDLSSQRYADYFQGSGRPLLSPSRSNPSIYQPPQPIPVDPPRVPPLHGPFTNGVSHGRRPSFHSTSQDRGPPKSPLWTIDPMGPRTDFTRNDPPPSYKPKVEYGSIPVAGPFNPELQATFSHSPSSTGRNSFTSNLPSAASPGRPRHPPPQVPDWAKPITEPISRPKPSRSLVDLYNPHYKSESGDATGKRSSSGGGLPLETAM</sequence>
<feature type="region of interest" description="Disordered" evidence="6">
    <location>
        <begin position="2418"/>
        <end position="2444"/>
    </location>
</feature>
<keyword evidence="7" id="KW-0812">Transmembrane</keyword>
<reference evidence="10" key="1">
    <citation type="submission" date="2022-11" db="UniProtKB">
        <authorList>
            <consortium name="WormBaseParasite"/>
        </authorList>
    </citation>
    <scope>IDENTIFICATION</scope>
</reference>
<organism evidence="9 10">
    <name type="scientific">Acrobeloides nanus</name>
    <dbReference type="NCBI Taxonomy" id="290746"/>
    <lineage>
        <taxon>Eukaryota</taxon>
        <taxon>Metazoa</taxon>
        <taxon>Ecdysozoa</taxon>
        <taxon>Nematoda</taxon>
        <taxon>Chromadorea</taxon>
        <taxon>Rhabditida</taxon>
        <taxon>Tylenchina</taxon>
        <taxon>Cephalobomorpha</taxon>
        <taxon>Cephaloboidea</taxon>
        <taxon>Cephalobidae</taxon>
        <taxon>Acrobeloides</taxon>
    </lineage>
</organism>
<dbReference type="CDD" id="cd00037">
    <property type="entry name" value="CLECT"/>
    <property type="match status" value="1"/>
</dbReference>
<feature type="region of interest" description="Disordered" evidence="6">
    <location>
        <begin position="2573"/>
        <end position="2634"/>
    </location>
</feature>
<name>A0A914D8E8_9BILA</name>
<feature type="region of interest" description="Disordered" evidence="6">
    <location>
        <begin position="2457"/>
        <end position="2486"/>
    </location>
</feature>
<keyword evidence="7" id="KW-1133">Transmembrane helix</keyword>
<feature type="compositionally biased region" description="Pro residues" evidence="6">
    <location>
        <begin position="2663"/>
        <end position="2680"/>
    </location>
</feature>
<keyword evidence="7" id="KW-0472">Membrane</keyword>
<keyword evidence="2" id="KW-0677">Repeat</keyword>
<feature type="region of interest" description="Disordered" evidence="6">
    <location>
        <begin position="2646"/>
        <end position="2837"/>
    </location>
</feature>
<dbReference type="SUPFAM" id="SSF56436">
    <property type="entry name" value="C-type lectin-like"/>
    <property type="match status" value="1"/>
</dbReference>
<dbReference type="InterPro" id="IPR001190">
    <property type="entry name" value="SRCR"/>
</dbReference>
<protein>
    <submittedName>
        <fullName evidence="10">SRCR domain-containing protein</fullName>
    </submittedName>
</protein>
<feature type="transmembrane region" description="Helical" evidence="7">
    <location>
        <begin position="2364"/>
        <end position="2387"/>
    </location>
</feature>
<dbReference type="GO" id="GO:0045217">
    <property type="term" value="P:cell-cell junction maintenance"/>
    <property type="evidence" value="ECO:0007669"/>
    <property type="project" value="TreeGrafter"/>
</dbReference>
<dbReference type="InterPro" id="IPR036772">
    <property type="entry name" value="SRCR-like_dom_sf"/>
</dbReference>
<feature type="compositionally biased region" description="Polar residues" evidence="6">
    <location>
        <begin position="2618"/>
        <end position="2634"/>
    </location>
</feature>
<keyword evidence="4" id="KW-0325">Glycoprotein</keyword>
<feature type="domain" description="SRCR" evidence="8">
    <location>
        <begin position="1526"/>
        <end position="1640"/>
    </location>
</feature>
<dbReference type="InterPro" id="IPR011050">
    <property type="entry name" value="Pectin_lyase_fold/virulence"/>
</dbReference>
<evidence type="ECO:0000256" key="7">
    <source>
        <dbReference type="SAM" id="Phobius"/>
    </source>
</evidence>
<dbReference type="Gene3D" id="2.160.20.10">
    <property type="entry name" value="Single-stranded right-handed beta-helix, Pectin lyase-like"/>
    <property type="match status" value="2"/>
</dbReference>
<proteinExistence type="predicted"/>
<dbReference type="InterPro" id="IPR053243">
    <property type="entry name" value="SJ_maturation_regulator"/>
</dbReference>
<evidence type="ECO:0000256" key="1">
    <source>
        <dbReference type="ARBA" id="ARBA00022729"/>
    </source>
</evidence>
<dbReference type="SMART" id="SM00202">
    <property type="entry name" value="SR"/>
    <property type="match status" value="2"/>
</dbReference>
<evidence type="ECO:0000256" key="3">
    <source>
        <dbReference type="ARBA" id="ARBA00023157"/>
    </source>
</evidence>
<dbReference type="Gene3D" id="3.10.250.10">
    <property type="entry name" value="SRCR-like domain"/>
    <property type="match status" value="2"/>
</dbReference>
<dbReference type="GO" id="GO:0016020">
    <property type="term" value="C:membrane"/>
    <property type="evidence" value="ECO:0007669"/>
    <property type="project" value="InterPro"/>
</dbReference>
<feature type="domain" description="SRCR" evidence="8">
    <location>
        <begin position="619"/>
        <end position="729"/>
    </location>
</feature>
<dbReference type="Pfam" id="PF00530">
    <property type="entry name" value="SRCR"/>
    <property type="match status" value="2"/>
</dbReference>
<keyword evidence="1" id="KW-0732">Signal</keyword>
<dbReference type="InterPro" id="IPR016187">
    <property type="entry name" value="CTDL_fold"/>
</dbReference>
<dbReference type="PROSITE" id="PS50287">
    <property type="entry name" value="SRCR_2"/>
    <property type="match status" value="2"/>
</dbReference>
<evidence type="ECO:0000256" key="5">
    <source>
        <dbReference type="PROSITE-ProRule" id="PRU00196"/>
    </source>
</evidence>
<dbReference type="PROSITE" id="PS00420">
    <property type="entry name" value="SRCR_1"/>
    <property type="match status" value="1"/>
</dbReference>
<dbReference type="SUPFAM" id="SSF51126">
    <property type="entry name" value="Pectin lyase-like"/>
    <property type="match status" value="2"/>
</dbReference>
<dbReference type="Gene3D" id="3.10.100.10">
    <property type="entry name" value="Mannose-Binding Protein A, subunit A"/>
    <property type="match status" value="1"/>
</dbReference>